<dbReference type="Gene3D" id="3.40.80.10">
    <property type="entry name" value="Peptidoglycan recognition protein-like"/>
    <property type="match status" value="1"/>
</dbReference>
<evidence type="ECO:0000313" key="2">
    <source>
        <dbReference type="EMBL" id="MDL4935779.1"/>
    </source>
</evidence>
<sequence>MVVSYSGIAGKRGKNPTKIVIHNDGGSQGATAAFYKGWLEHHQPELGFAHYYVASDGTYQAEVDGNSAWHCANYVGNRDYIGIEVCQSLGKESTFLENEQEAFKLAASLCKKYGLNPSVSVFPLHRELSATDCPHRSFALHGKANAGVKSYYVSQVQKYMGNTSNTGSNSSSKPSKPSASTGISIDGMWGIATTKRLQKYLGTTQDGVISHQYKQKYNQNIYSAQFDKTLIGSNVIKAMQKRLKAKGLYSGDLDGLCGQSTVKALQKAFGTTQDGVISPVSNMVSAMQKALNNNKLPF</sequence>
<dbReference type="InterPro" id="IPR036505">
    <property type="entry name" value="Amidase/PGRP_sf"/>
</dbReference>
<dbReference type="InterPro" id="IPR036365">
    <property type="entry name" value="PGBD-like_sf"/>
</dbReference>
<dbReference type="InterPro" id="IPR002502">
    <property type="entry name" value="Amidase_domain"/>
</dbReference>
<dbReference type="EMBL" id="JASUBT010000005">
    <property type="protein sequence ID" value="MDL4935779.1"/>
    <property type="molecule type" value="Genomic_DNA"/>
</dbReference>
<protein>
    <submittedName>
        <fullName evidence="2">N-acetylmuramoyl-L-alanine amidase</fullName>
    </submittedName>
</protein>
<dbReference type="Gene3D" id="1.10.101.10">
    <property type="entry name" value="PGBD-like superfamily/PGBD"/>
    <property type="match status" value="1"/>
</dbReference>
<evidence type="ECO:0000313" key="3">
    <source>
        <dbReference type="Proteomes" id="UP001241571"/>
    </source>
</evidence>
<dbReference type="Proteomes" id="UP001241571">
    <property type="component" value="Unassembled WGS sequence"/>
</dbReference>
<comment type="caution">
    <text evidence="2">The sequence shown here is derived from an EMBL/GenBank/DDBJ whole genome shotgun (WGS) entry which is preliminary data.</text>
</comment>
<reference evidence="2 3" key="1">
    <citation type="submission" date="2023-06" db="EMBL/GenBank/DDBJ databases">
        <title>Acute promotion of culturable opportunistic pathogens and persistent increase of antibiotic resistance following antibiotic exposure in mouse gut microbiota.</title>
        <authorList>
            <person name="Li L."/>
            <person name="Wang B."/>
            <person name="Sun Y."/>
            <person name="Wang M."/>
            <person name="Xu H."/>
        </authorList>
    </citation>
    <scope>NUCLEOTIDE SEQUENCE [LARGE SCALE GENOMIC DNA]</scope>
    <source>
        <strain evidence="2 3">CRI2_2</strain>
    </source>
</reference>
<dbReference type="SUPFAM" id="SSF55846">
    <property type="entry name" value="N-acetylmuramoyl-L-alanine amidase-like"/>
    <property type="match status" value="1"/>
</dbReference>
<dbReference type="RefSeq" id="WP_285905935.1">
    <property type="nucleotide sequence ID" value="NZ_JASUBC010000002.1"/>
</dbReference>
<dbReference type="Pfam" id="PF01471">
    <property type="entry name" value="PG_binding_1"/>
    <property type="match status" value="1"/>
</dbReference>
<dbReference type="AlphaFoldDB" id="A0ABD4ZSQ3"/>
<dbReference type="CDD" id="cd06583">
    <property type="entry name" value="PGRP"/>
    <property type="match status" value="1"/>
</dbReference>
<gene>
    <name evidence="2" type="ORF">QRX88_08645</name>
</gene>
<accession>A0ABD4ZSQ3</accession>
<evidence type="ECO:0000259" key="1">
    <source>
        <dbReference type="SMART" id="SM00644"/>
    </source>
</evidence>
<dbReference type="SMART" id="SM00644">
    <property type="entry name" value="Ami_2"/>
    <property type="match status" value="1"/>
</dbReference>
<dbReference type="Pfam" id="PF01510">
    <property type="entry name" value="Amidase_2"/>
    <property type="match status" value="1"/>
</dbReference>
<feature type="domain" description="N-acetylmuramoyl-L-alanine amidase" evidence="1">
    <location>
        <begin position="4"/>
        <end position="147"/>
    </location>
</feature>
<name>A0ABD4ZSQ3_ENTGA</name>
<proteinExistence type="predicted"/>
<dbReference type="SUPFAM" id="SSF47090">
    <property type="entry name" value="PGBD-like"/>
    <property type="match status" value="1"/>
</dbReference>
<organism evidence="2 3">
    <name type="scientific">Enterococcus gallinarum</name>
    <dbReference type="NCBI Taxonomy" id="1353"/>
    <lineage>
        <taxon>Bacteria</taxon>
        <taxon>Bacillati</taxon>
        <taxon>Bacillota</taxon>
        <taxon>Bacilli</taxon>
        <taxon>Lactobacillales</taxon>
        <taxon>Enterococcaceae</taxon>
        <taxon>Enterococcus</taxon>
    </lineage>
</organism>
<dbReference type="InterPro" id="IPR036366">
    <property type="entry name" value="PGBDSf"/>
</dbReference>
<dbReference type="InterPro" id="IPR002477">
    <property type="entry name" value="Peptidoglycan-bd-like"/>
</dbReference>